<keyword evidence="4" id="KW-1185">Reference proteome</keyword>
<feature type="domain" description="VWFA" evidence="2">
    <location>
        <begin position="102"/>
        <end position="303"/>
    </location>
</feature>
<comment type="caution">
    <text evidence="3">The sequence shown here is derived from an EMBL/GenBank/DDBJ whole genome shotgun (WGS) entry which is preliminary data.</text>
</comment>
<feature type="region of interest" description="Disordered" evidence="1">
    <location>
        <begin position="21"/>
        <end position="71"/>
    </location>
</feature>
<dbReference type="InterPro" id="IPR002035">
    <property type="entry name" value="VWF_A"/>
</dbReference>
<proteinExistence type="predicted"/>
<dbReference type="PANTHER" id="PTHR34706:SF1">
    <property type="entry name" value="VWFA DOMAIN-CONTAINING PROTEIN"/>
    <property type="match status" value="1"/>
</dbReference>
<evidence type="ECO:0000313" key="3">
    <source>
        <dbReference type="EMBL" id="KAJ4479014.1"/>
    </source>
</evidence>
<dbReference type="PROSITE" id="PS50234">
    <property type="entry name" value="VWFA"/>
    <property type="match status" value="1"/>
</dbReference>
<name>A0A9W9DNX2_9AGAR</name>
<dbReference type="SUPFAM" id="SSF53300">
    <property type="entry name" value="vWA-like"/>
    <property type="match status" value="1"/>
</dbReference>
<organism evidence="3 4">
    <name type="scientific">Lentinula aciculospora</name>
    <dbReference type="NCBI Taxonomy" id="153920"/>
    <lineage>
        <taxon>Eukaryota</taxon>
        <taxon>Fungi</taxon>
        <taxon>Dikarya</taxon>
        <taxon>Basidiomycota</taxon>
        <taxon>Agaricomycotina</taxon>
        <taxon>Agaricomycetes</taxon>
        <taxon>Agaricomycetidae</taxon>
        <taxon>Agaricales</taxon>
        <taxon>Marasmiineae</taxon>
        <taxon>Omphalotaceae</taxon>
        <taxon>Lentinula</taxon>
    </lineage>
</organism>
<gene>
    <name evidence="3" type="ORF">J3R30DRAFT_3473321</name>
</gene>
<evidence type="ECO:0000259" key="2">
    <source>
        <dbReference type="PROSITE" id="PS50234"/>
    </source>
</evidence>
<protein>
    <recommendedName>
        <fullName evidence="2">VWFA domain-containing protein</fullName>
    </recommendedName>
</protein>
<dbReference type="InterPro" id="IPR036465">
    <property type="entry name" value="vWFA_dom_sf"/>
</dbReference>
<dbReference type="OrthoDB" id="2142040at2759"/>
<accession>A0A9W9DNX2</accession>
<evidence type="ECO:0000256" key="1">
    <source>
        <dbReference type="SAM" id="MobiDB-lite"/>
    </source>
</evidence>
<dbReference type="Gene3D" id="3.40.50.410">
    <property type="entry name" value="von Willebrand factor, type A domain"/>
    <property type="match status" value="1"/>
</dbReference>
<feature type="compositionally biased region" description="Low complexity" evidence="1">
    <location>
        <begin position="26"/>
        <end position="36"/>
    </location>
</feature>
<evidence type="ECO:0000313" key="4">
    <source>
        <dbReference type="Proteomes" id="UP001150266"/>
    </source>
</evidence>
<dbReference type="Proteomes" id="UP001150266">
    <property type="component" value="Unassembled WGS sequence"/>
</dbReference>
<dbReference type="AlphaFoldDB" id="A0A9W9DNX2"/>
<dbReference type="EMBL" id="JAOTPV010000008">
    <property type="protein sequence ID" value="KAJ4479014.1"/>
    <property type="molecule type" value="Genomic_DNA"/>
</dbReference>
<dbReference type="PANTHER" id="PTHR34706">
    <property type="entry name" value="SLR1338 PROTEIN"/>
    <property type="match status" value="1"/>
</dbReference>
<reference evidence="3" key="1">
    <citation type="submission" date="2022-08" db="EMBL/GenBank/DDBJ databases">
        <title>A Global Phylogenomic Analysis of the Shiitake Genus Lentinula.</title>
        <authorList>
            <consortium name="DOE Joint Genome Institute"/>
            <person name="Sierra-Patev S."/>
            <person name="Min B."/>
            <person name="Naranjo-Ortiz M."/>
            <person name="Looney B."/>
            <person name="Konkel Z."/>
            <person name="Slot J.C."/>
            <person name="Sakamoto Y."/>
            <person name="Steenwyk J.L."/>
            <person name="Rokas A."/>
            <person name="Carro J."/>
            <person name="Camarero S."/>
            <person name="Ferreira P."/>
            <person name="Molpeceres G."/>
            <person name="Ruiz-Duenas F.J."/>
            <person name="Serrano A."/>
            <person name="Henrissat B."/>
            <person name="Drula E."/>
            <person name="Hughes K.W."/>
            <person name="Mata J.L."/>
            <person name="Ishikawa N.K."/>
            <person name="Vargas-Isla R."/>
            <person name="Ushijima S."/>
            <person name="Smith C.A."/>
            <person name="Ahrendt S."/>
            <person name="Andreopoulos W."/>
            <person name="He G."/>
            <person name="Labutti K."/>
            <person name="Lipzen A."/>
            <person name="Ng V."/>
            <person name="Riley R."/>
            <person name="Sandor L."/>
            <person name="Barry K."/>
            <person name="Martinez A.T."/>
            <person name="Xiao Y."/>
            <person name="Gibbons J.G."/>
            <person name="Terashima K."/>
            <person name="Grigoriev I.V."/>
            <person name="Hibbett D.S."/>
        </authorList>
    </citation>
    <scope>NUCLEOTIDE SEQUENCE</scope>
    <source>
        <strain evidence="3">JLM2183</strain>
    </source>
</reference>
<sequence>MEKGLSGNDFLGVRDYMGPSYRRSRSVNSSSYSSRRSAIERNPNVLDNPPPPYDSNSDTIGSIHMAGTSSPGFARRSNTDYYRMPLRKESMENAYEILRKFNTVILVDDSYSMLGSRWRESYLPSYHFKAGNALSQIAEIASQFDDDGIDIYFLNSQEYGCNMKSSEKVLSLFDRVQPSGATWLGQRLDCLLREYLNGLEEAKATKQLKKIKPTNYVVLTDGRPDDQLDLEKSIVDVARRLDQGNYPLTQVGIQLVQIGRSKKATEFLKELDDTLERRYHIRDIVDTTPYLGVSLSSDVLIKIMLGGISRKLDAMQVAQ</sequence>